<dbReference type="PROSITE" id="PS50883">
    <property type="entry name" value="EAL"/>
    <property type="match status" value="1"/>
</dbReference>
<dbReference type="SUPFAM" id="SSF141868">
    <property type="entry name" value="EAL domain-like"/>
    <property type="match status" value="1"/>
</dbReference>
<organism evidence="5 6">
    <name type="scientific">Lacrimispora saccharolytica (strain ATCC 35040 / DSM 2544 / NRCC 2533 / WM1)</name>
    <name type="common">Clostridium saccharolyticum</name>
    <dbReference type="NCBI Taxonomy" id="610130"/>
    <lineage>
        <taxon>Bacteria</taxon>
        <taxon>Bacillati</taxon>
        <taxon>Bacillota</taxon>
        <taxon>Clostridia</taxon>
        <taxon>Lachnospirales</taxon>
        <taxon>Lachnospiraceae</taxon>
        <taxon>Lacrimispora</taxon>
    </lineage>
</organism>
<dbReference type="SUPFAM" id="SSF55073">
    <property type="entry name" value="Nucleotide cyclase"/>
    <property type="match status" value="1"/>
</dbReference>
<name>D9R8B1_LACSW</name>
<dbReference type="NCBIfam" id="TIGR00229">
    <property type="entry name" value="sensory_box"/>
    <property type="match status" value="2"/>
</dbReference>
<evidence type="ECO:0000259" key="3">
    <source>
        <dbReference type="PROSITE" id="PS50883"/>
    </source>
</evidence>
<dbReference type="PANTHER" id="PTHR44757">
    <property type="entry name" value="DIGUANYLATE CYCLASE DGCP"/>
    <property type="match status" value="1"/>
</dbReference>
<dbReference type="InterPro" id="IPR001633">
    <property type="entry name" value="EAL_dom"/>
</dbReference>
<dbReference type="InterPro" id="IPR052155">
    <property type="entry name" value="Biofilm_reg_signaling"/>
</dbReference>
<dbReference type="PaxDb" id="610130-Closa_1260"/>
<dbReference type="EMBL" id="CP002109">
    <property type="protein sequence ID" value="ADL03863.1"/>
    <property type="molecule type" value="Genomic_DNA"/>
</dbReference>
<dbReference type="SMART" id="SM00052">
    <property type="entry name" value="EAL"/>
    <property type="match status" value="1"/>
</dbReference>
<dbReference type="PROSITE" id="PS50887">
    <property type="entry name" value="GGDEF"/>
    <property type="match status" value="1"/>
</dbReference>
<sequence length="1278" mass="148622">MNRLSDESGEAGIYIVDQDYRIVYLNDAAKSYYPDLKEGMFCYQGIGKGLAPCRDCPGTTQKSDHVIFYNSVLELWMDVSSALIDWPGHGGCRLIMFRPVDEKNKNLFYHLTDNTVYDELFELNVAANTYKILFYQKDKFRIPQVEGRLDSLLTKVADHMIHPEDKEKFLKFWEESTLLDRLHASGKVMKGEFRKLLVNGDHCWVRVIAVLFRCGDCAEPVIMCYVQDIDRRKKLEEEEQKKLREMREETDSMTGLFRYGPFFEKAEQLLKERLDGTYVMVAIDIEHFKLFNEWYGEEEGDRFLIKIGKHLKSLELLYNTIAGYMGGDDFIIILPEDISILKGLEKEINNYVRQYGGNAGFLPAFGIYRIENSSLSVSMMYDRAAIALNSVKGNYARRMGWYDPGMKQKMEKDQLLLSEIQRALEKREFIFYLQPQCNMLTGKIIGLETLVRWQHPLRGLISPGEFIPLLEQNGFITYLDIYIWEMVCRQLNAWIREGKRLVPISVNMSRMDIYAIDVVEKFKELVSRYEIDPRYLEIEITESAYAEDDDKIRRVLEDLRKAGFPVFMDDFGSGYSSLNMLKDVNVDVIKIDTKFLDMNENSQSRGMGILETIVRMARVMQMKIIAEGVEKKEQVDFLRNIGCIYGQGYYYYKPLPLGEAERLLMEEENVDYGGIQTSQIGQLKLEDLFNENITSEAMLNNMLGAIALYEVYEDRCEILRVNQEYYRITGDNPADMEEHRWFLLNKVYKDDMDWVLNIFESAYTNPLRGGEGIFRQYRPGGELMWVHLRVFFLREQDEHRLYYGSVRDATEQMEQRQKLEDSQKILGDVLRLSGRDLSFENIAQENEWAAGAIFAQIAPGVLLGVYCEKDLPLYFVNNELLRLLEYDTYELFTKAVDGKIANLIHPEDLRRIRESIFHYISPGMEYAFRHRMKKRDGSWLWVMTKSRVVQAEDGRLAVVNVCMDISDTLLAQKKLQDTNQVLQLKNDELEFLGSGMPGGYFRCKRSEHMELLYTSLRFMEIVDYSKEELEERFGSRFMAMIHPEDREKVYELTKDLKPEENLRGVEFRVLSKSGYIWILCHSKLTVKADGSFLYGVMLHIDEIVELRRQIECSRKMLNQMERMTLGMPELMNGIPDSQAAASMMEAYLAHRRFLPSALILFEIVGPEEEDCNAGKPFFAPYMESLKQFFREDDIICLNGVYEAMVLCKNIRKIDMENKLKRVTGALARELTGGAEESLYRLNTAFVMIETQDKDLADCCEKARTALSQARQISKKGSL</sequence>
<dbReference type="eggNOG" id="COG2200">
    <property type="taxonomic scope" value="Bacteria"/>
</dbReference>
<dbReference type="STRING" id="610130.Closa_1260"/>
<feature type="domain" description="EAL" evidence="3">
    <location>
        <begin position="413"/>
        <end position="668"/>
    </location>
</feature>
<dbReference type="CDD" id="cd01948">
    <property type="entry name" value="EAL"/>
    <property type="match status" value="1"/>
</dbReference>
<dbReference type="PROSITE" id="PS50113">
    <property type="entry name" value="PAC"/>
    <property type="match status" value="2"/>
</dbReference>
<dbReference type="InterPro" id="IPR029787">
    <property type="entry name" value="Nucleotide_cyclase"/>
</dbReference>
<dbReference type="Proteomes" id="UP000001662">
    <property type="component" value="Chromosome"/>
</dbReference>
<dbReference type="KEGG" id="csh:Closa_1260"/>
<dbReference type="RefSeq" id="WP_013271958.1">
    <property type="nucleotide sequence ID" value="NC_014376.1"/>
</dbReference>
<evidence type="ECO:0000259" key="4">
    <source>
        <dbReference type="PROSITE" id="PS50887"/>
    </source>
</evidence>
<evidence type="ECO:0000259" key="1">
    <source>
        <dbReference type="PROSITE" id="PS50112"/>
    </source>
</evidence>
<feature type="domain" description="PAS" evidence="1">
    <location>
        <begin position="1011"/>
        <end position="1060"/>
    </location>
</feature>
<dbReference type="InterPro" id="IPR000700">
    <property type="entry name" value="PAS-assoc_C"/>
</dbReference>
<dbReference type="CDD" id="cd00130">
    <property type="entry name" value="PAS"/>
    <property type="match status" value="2"/>
</dbReference>
<protein>
    <submittedName>
        <fullName evidence="5">Diguanylate cyclase/phosphodiesterase with PAS/PAC sensor(S)</fullName>
    </submittedName>
</protein>
<dbReference type="Gene3D" id="3.30.70.270">
    <property type="match status" value="1"/>
</dbReference>
<dbReference type="SMART" id="SM00091">
    <property type="entry name" value="PAS"/>
    <property type="match status" value="2"/>
</dbReference>
<dbReference type="PANTHER" id="PTHR44757:SF2">
    <property type="entry name" value="BIOFILM ARCHITECTURE MAINTENANCE PROTEIN MBAA"/>
    <property type="match status" value="1"/>
</dbReference>
<dbReference type="InterPro" id="IPR001610">
    <property type="entry name" value="PAC"/>
</dbReference>
<reference evidence="5" key="1">
    <citation type="submission" date="2010-07" db="EMBL/GenBank/DDBJ databases">
        <title>Complete sequence of Clostridium saccharolyticum WM1.</title>
        <authorList>
            <consortium name="US DOE Joint Genome Institute"/>
            <person name="Lucas S."/>
            <person name="Copeland A."/>
            <person name="Lapidus A."/>
            <person name="Cheng J.-F."/>
            <person name="Bruce D."/>
            <person name="Goodwin L."/>
            <person name="Pitluck S."/>
            <person name="Chertkov O."/>
            <person name="Detter J.C."/>
            <person name="Han C."/>
            <person name="Tapia R."/>
            <person name="Land M."/>
            <person name="Hauser L."/>
            <person name="Chang Y.-J."/>
            <person name="Jeffries C."/>
            <person name="Kyrpides N."/>
            <person name="Ivanova N."/>
            <person name="Mikhailova N."/>
            <person name="Mouttaki H."/>
            <person name="Lin L."/>
            <person name="Zhou J."/>
            <person name="Hemme C.L."/>
            <person name="Woyke T."/>
        </authorList>
    </citation>
    <scope>NUCLEOTIDE SEQUENCE [LARGE SCALE GENOMIC DNA]</scope>
    <source>
        <strain evidence="5">WM1</strain>
    </source>
</reference>
<dbReference type="Gene3D" id="3.30.450.20">
    <property type="entry name" value="PAS domain"/>
    <property type="match status" value="4"/>
</dbReference>
<gene>
    <name evidence="5" type="ordered locus">Closa_1260</name>
</gene>
<dbReference type="HOGENOM" id="CLU_000445_2_0_9"/>
<dbReference type="SMART" id="SM00086">
    <property type="entry name" value="PAC"/>
    <property type="match status" value="3"/>
</dbReference>
<dbReference type="NCBIfam" id="TIGR00254">
    <property type="entry name" value="GGDEF"/>
    <property type="match status" value="1"/>
</dbReference>
<feature type="domain" description="GGDEF" evidence="4">
    <location>
        <begin position="276"/>
        <end position="404"/>
    </location>
</feature>
<dbReference type="InterPro" id="IPR000160">
    <property type="entry name" value="GGDEF_dom"/>
</dbReference>
<feature type="domain" description="PAC" evidence="2">
    <location>
        <begin position="768"/>
        <end position="821"/>
    </location>
</feature>
<dbReference type="InterPro" id="IPR000014">
    <property type="entry name" value="PAS"/>
</dbReference>
<dbReference type="CDD" id="cd01949">
    <property type="entry name" value="GGDEF"/>
    <property type="match status" value="1"/>
</dbReference>
<proteinExistence type="predicted"/>
<feature type="domain" description="PAC" evidence="2">
    <location>
        <begin position="926"/>
        <end position="977"/>
    </location>
</feature>
<dbReference type="eggNOG" id="COG2199">
    <property type="taxonomic scope" value="Bacteria"/>
</dbReference>
<dbReference type="AlphaFoldDB" id="D9R8B1"/>
<feature type="domain" description="PAS" evidence="1">
    <location>
        <begin position="873"/>
        <end position="923"/>
    </location>
</feature>
<dbReference type="SMART" id="SM00267">
    <property type="entry name" value="GGDEF"/>
    <property type="match status" value="1"/>
</dbReference>
<dbReference type="SUPFAM" id="SSF55785">
    <property type="entry name" value="PYP-like sensor domain (PAS domain)"/>
    <property type="match status" value="4"/>
</dbReference>
<dbReference type="Pfam" id="PF00990">
    <property type="entry name" value="GGDEF"/>
    <property type="match status" value="1"/>
</dbReference>
<dbReference type="InterPro" id="IPR035965">
    <property type="entry name" value="PAS-like_dom_sf"/>
</dbReference>
<evidence type="ECO:0000259" key="2">
    <source>
        <dbReference type="PROSITE" id="PS50113"/>
    </source>
</evidence>
<dbReference type="Gene3D" id="3.20.20.450">
    <property type="entry name" value="EAL domain"/>
    <property type="match status" value="1"/>
</dbReference>
<dbReference type="Pfam" id="PF08447">
    <property type="entry name" value="PAS_3"/>
    <property type="match status" value="3"/>
</dbReference>
<dbReference type="InterPro" id="IPR013655">
    <property type="entry name" value="PAS_fold_3"/>
</dbReference>
<keyword evidence="6" id="KW-1185">Reference proteome</keyword>
<dbReference type="InterPro" id="IPR035919">
    <property type="entry name" value="EAL_sf"/>
</dbReference>
<dbReference type="PROSITE" id="PS50112">
    <property type="entry name" value="PAS"/>
    <property type="match status" value="2"/>
</dbReference>
<dbReference type="InterPro" id="IPR043128">
    <property type="entry name" value="Rev_trsase/Diguanyl_cyclase"/>
</dbReference>
<evidence type="ECO:0000313" key="6">
    <source>
        <dbReference type="Proteomes" id="UP000001662"/>
    </source>
</evidence>
<accession>D9R8B1</accession>
<dbReference type="Pfam" id="PF00563">
    <property type="entry name" value="EAL"/>
    <property type="match status" value="1"/>
</dbReference>
<evidence type="ECO:0000313" key="5">
    <source>
        <dbReference type="EMBL" id="ADL03863.1"/>
    </source>
</evidence>